<evidence type="ECO:0000313" key="7">
    <source>
        <dbReference type="RefSeq" id="XP_012890375.1"/>
    </source>
</evidence>
<dbReference type="OrthoDB" id="10253408at2759"/>
<comment type="similarity">
    <text evidence="1">Belongs to the peptidase C1 family.</text>
</comment>
<dbReference type="RefSeq" id="XP_012890375.1">
    <property type="nucleotide sequence ID" value="XM_013034921.1"/>
</dbReference>
<keyword evidence="6" id="KW-1185">Reference proteome</keyword>
<evidence type="ECO:0000259" key="4">
    <source>
        <dbReference type="SMART" id="SM00645"/>
    </source>
</evidence>
<proteinExistence type="inferred from homology"/>
<name>A0A1S3GNV0_DIPOR</name>
<dbReference type="PROSITE" id="PS00639">
    <property type="entry name" value="THIOL_PROTEASE_HIS"/>
    <property type="match status" value="1"/>
</dbReference>
<dbReference type="PANTHER" id="PTHR12411">
    <property type="entry name" value="CYSTEINE PROTEASE FAMILY C1-RELATED"/>
    <property type="match status" value="1"/>
</dbReference>
<dbReference type="Proteomes" id="UP000081671">
    <property type="component" value="Unplaced"/>
</dbReference>
<dbReference type="SUPFAM" id="SSF54001">
    <property type="entry name" value="Cysteine proteinases"/>
    <property type="match status" value="1"/>
</dbReference>
<dbReference type="FunFam" id="3.90.70.10:FF:000332">
    <property type="entry name" value="Cathepsin L1"/>
    <property type="match status" value="1"/>
</dbReference>
<dbReference type="Pfam" id="PF00112">
    <property type="entry name" value="Peptidase_C1"/>
    <property type="match status" value="1"/>
</dbReference>
<dbReference type="CDD" id="cd02248">
    <property type="entry name" value="Peptidase_C1A"/>
    <property type="match status" value="1"/>
</dbReference>
<evidence type="ECO:0000256" key="3">
    <source>
        <dbReference type="SAM" id="SignalP"/>
    </source>
</evidence>
<accession>A0A1S3GNV0</accession>
<protein>
    <submittedName>
        <fullName evidence="7">Cathepsin L1-like</fullName>
    </submittedName>
</protein>
<dbReference type="PROSITE" id="PS00640">
    <property type="entry name" value="THIOL_PROTEASE_ASN"/>
    <property type="match status" value="1"/>
</dbReference>
<evidence type="ECO:0000313" key="6">
    <source>
        <dbReference type="Proteomes" id="UP000081671"/>
    </source>
</evidence>
<dbReference type="InterPro" id="IPR038765">
    <property type="entry name" value="Papain-like_cys_pep_sf"/>
</dbReference>
<evidence type="ECO:0000256" key="1">
    <source>
        <dbReference type="ARBA" id="ARBA00008455"/>
    </source>
</evidence>
<dbReference type="GO" id="GO:0008234">
    <property type="term" value="F:cysteine-type peptidase activity"/>
    <property type="evidence" value="ECO:0007669"/>
    <property type="project" value="InterPro"/>
</dbReference>
<dbReference type="GeneID" id="105999798"/>
<dbReference type="Pfam" id="PF08246">
    <property type="entry name" value="Inhibitor_I29"/>
    <property type="match status" value="1"/>
</dbReference>
<dbReference type="InParanoid" id="A0A1S3GNV0"/>
<sequence length="333" mass="37714">MNPSLLLAILCLGLASALPILDYRFDAKWQEWKLMYGKTYDMNEELYRRAIWEKNMKMIEIHNEEYKEGKHSFTLAMNDFGDMTKKEIRERMMGLKIPKKKKGMVFQERLTGDVPDYVDWRGRGYVTPVMNQGACNACWAFSAAGALEGQMFRKTGRLVALSKQNLVDCSQPQGNDGCSGGWMDHAFEYVYENGGLDSEAAYPYEDQEGPCRYRPEYSAATDTGTVYIPSSEEVLKRAVAIVGPISAAIDASHDSFNYYIGGIYDEPACSNTSVNHAVLVVGYGYERQQSQIRKYWLVKNSWGTNWGIRGYIKIARDENNYCGIASYASFPTV</sequence>
<gene>
    <name evidence="7" type="primary">LOC105999798</name>
</gene>
<dbReference type="AlphaFoldDB" id="A0A1S3GNV0"/>
<reference evidence="7" key="1">
    <citation type="submission" date="2025-08" db="UniProtKB">
        <authorList>
            <consortium name="RefSeq"/>
        </authorList>
    </citation>
    <scope>IDENTIFICATION</scope>
    <source>
        <tissue evidence="7">Kidney</tissue>
    </source>
</reference>
<dbReference type="OMA" id="LHNWEYL"/>
<keyword evidence="3" id="KW-0732">Signal</keyword>
<organism evidence="6 7">
    <name type="scientific">Dipodomys ordii</name>
    <name type="common">Ord's kangaroo rat</name>
    <dbReference type="NCBI Taxonomy" id="10020"/>
    <lineage>
        <taxon>Eukaryota</taxon>
        <taxon>Metazoa</taxon>
        <taxon>Chordata</taxon>
        <taxon>Craniata</taxon>
        <taxon>Vertebrata</taxon>
        <taxon>Euteleostomi</taxon>
        <taxon>Mammalia</taxon>
        <taxon>Eutheria</taxon>
        <taxon>Euarchontoglires</taxon>
        <taxon>Glires</taxon>
        <taxon>Rodentia</taxon>
        <taxon>Castorimorpha</taxon>
        <taxon>Heteromyidae</taxon>
        <taxon>Dipodomyinae</taxon>
        <taxon>Dipodomys</taxon>
    </lineage>
</organism>
<keyword evidence="2" id="KW-1015">Disulfide bond</keyword>
<dbReference type="GO" id="GO:0006508">
    <property type="term" value="P:proteolysis"/>
    <property type="evidence" value="ECO:0007669"/>
    <property type="project" value="InterPro"/>
</dbReference>
<dbReference type="PRINTS" id="PR00705">
    <property type="entry name" value="PAPAIN"/>
</dbReference>
<dbReference type="InterPro" id="IPR000668">
    <property type="entry name" value="Peptidase_C1A_C"/>
</dbReference>
<dbReference type="InterPro" id="IPR039417">
    <property type="entry name" value="Peptidase_C1A_papain-like"/>
</dbReference>
<dbReference type="InterPro" id="IPR025661">
    <property type="entry name" value="Pept_asp_AS"/>
</dbReference>
<dbReference type="InterPro" id="IPR025660">
    <property type="entry name" value="Pept_his_AS"/>
</dbReference>
<feature type="domain" description="Peptidase C1A papain C-terminal" evidence="4">
    <location>
        <begin position="114"/>
        <end position="332"/>
    </location>
</feature>
<dbReference type="InterPro" id="IPR013128">
    <property type="entry name" value="Peptidase_C1A"/>
</dbReference>
<feature type="signal peptide" evidence="3">
    <location>
        <begin position="1"/>
        <end position="17"/>
    </location>
</feature>
<dbReference type="Gene3D" id="3.90.70.10">
    <property type="entry name" value="Cysteine proteinases"/>
    <property type="match status" value="1"/>
</dbReference>
<dbReference type="InterPro" id="IPR013201">
    <property type="entry name" value="Prot_inhib_I29"/>
</dbReference>
<evidence type="ECO:0000259" key="5">
    <source>
        <dbReference type="SMART" id="SM00848"/>
    </source>
</evidence>
<feature type="domain" description="Cathepsin propeptide inhibitor" evidence="5">
    <location>
        <begin position="29"/>
        <end position="88"/>
    </location>
</feature>
<dbReference type="SMART" id="SM00645">
    <property type="entry name" value="Pept_C1"/>
    <property type="match status" value="1"/>
</dbReference>
<dbReference type="KEGG" id="dord:105999798"/>
<dbReference type="SMART" id="SM00848">
    <property type="entry name" value="Inhibitor_I29"/>
    <property type="match status" value="1"/>
</dbReference>
<evidence type="ECO:0000256" key="2">
    <source>
        <dbReference type="ARBA" id="ARBA00023157"/>
    </source>
</evidence>
<feature type="chain" id="PRO_5018568586" evidence="3">
    <location>
        <begin position="18"/>
        <end position="333"/>
    </location>
</feature>
<dbReference type="STRING" id="10020.ENSDORP00000006801"/>